<dbReference type="AlphaFoldDB" id="A0A915C2X1"/>
<keyword evidence="1" id="KW-1185">Reference proteome</keyword>
<name>A0A915C2X1_PARUN</name>
<evidence type="ECO:0000313" key="1">
    <source>
        <dbReference type="Proteomes" id="UP000887569"/>
    </source>
</evidence>
<sequence>AQSAACSLRASFRSVRRPFHPDRRRPLVSVPFANDFFLHTYLCTFELLLGERILCRIILVYLAAFLLKSSKKITKISALNVIYTAHFTENYFLKAYFYFFS</sequence>
<proteinExistence type="predicted"/>
<evidence type="ECO:0000313" key="2">
    <source>
        <dbReference type="WBParaSite" id="PgR083X_g015_t01"/>
    </source>
</evidence>
<protein>
    <submittedName>
        <fullName evidence="2">Uncharacterized protein</fullName>
    </submittedName>
</protein>
<accession>A0A915C2X1</accession>
<dbReference type="Proteomes" id="UP000887569">
    <property type="component" value="Unplaced"/>
</dbReference>
<dbReference type="WBParaSite" id="PgR083X_g015_t01">
    <property type="protein sequence ID" value="PgR083X_g015_t01"/>
    <property type="gene ID" value="PgR083X_g015"/>
</dbReference>
<organism evidence="1 2">
    <name type="scientific">Parascaris univalens</name>
    <name type="common">Nematode worm</name>
    <dbReference type="NCBI Taxonomy" id="6257"/>
    <lineage>
        <taxon>Eukaryota</taxon>
        <taxon>Metazoa</taxon>
        <taxon>Ecdysozoa</taxon>
        <taxon>Nematoda</taxon>
        <taxon>Chromadorea</taxon>
        <taxon>Rhabditida</taxon>
        <taxon>Spirurina</taxon>
        <taxon>Ascaridomorpha</taxon>
        <taxon>Ascaridoidea</taxon>
        <taxon>Ascarididae</taxon>
        <taxon>Parascaris</taxon>
    </lineage>
</organism>
<reference evidence="2" key="1">
    <citation type="submission" date="2022-11" db="UniProtKB">
        <authorList>
            <consortium name="WormBaseParasite"/>
        </authorList>
    </citation>
    <scope>IDENTIFICATION</scope>
</reference>